<dbReference type="SUPFAM" id="SSF54928">
    <property type="entry name" value="RNA-binding domain, RBD"/>
    <property type="match status" value="1"/>
</dbReference>
<dbReference type="EMBL" id="JADBGQ010000001">
    <property type="protein sequence ID" value="KAG5412598.1"/>
    <property type="molecule type" value="Genomic_DNA"/>
</dbReference>
<evidence type="ECO:0000256" key="3">
    <source>
        <dbReference type="PROSITE-ProRule" id="PRU00176"/>
    </source>
</evidence>
<keyword evidence="6" id="KW-1185">Reference proteome</keyword>
<gene>
    <name evidence="5" type="primary">A01p001960.1_BraROA</name>
    <name evidence="5" type="ORF">IGI04_000165</name>
</gene>
<feature type="domain" description="RRM" evidence="4">
    <location>
        <begin position="1"/>
        <end position="55"/>
    </location>
</feature>
<organism evidence="5 6">
    <name type="scientific">Brassica rapa subsp. trilocularis</name>
    <dbReference type="NCBI Taxonomy" id="1813537"/>
    <lineage>
        <taxon>Eukaryota</taxon>
        <taxon>Viridiplantae</taxon>
        <taxon>Streptophyta</taxon>
        <taxon>Embryophyta</taxon>
        <taxon>Tracheophyta</taxon>
        <taxon>Spermatophyta</taxon>
        <taxon>Magnoliopsida</taxon>
        <taxon>eudicotyledons</taxon>
        <taxon>Gunneridae</taxon>
        <taxon>Pentapetalae</taxon>
        <taxon>rosids</taxon>
        <taxon>malvids</taxon>
        <taxon>Brassicales</taxon>
        <taxon>Brassicaceae</taxon>
        <taxon>Brassiceae</taxon>
        <taxon>Brassica</taxon>
    </lineage>
</organism>
<evidence type="ECO:0000313" key="6">
    <source>
        <dbReference type="Proteomes" id="UP000823674"/>
    </source>
</evidence>
<proteinExistence type="predicted"/>
<evidence type="ECO:0000259" key="4">
    <source>
        <dbReference type="PROSITE" id="PS50102"/>
    </source>
</evidence>
<dbReference type="PANTHER" id="PTHR48032">
    <property type="entry name" value="RNA-BINDING PROTEIN MUSASHI HOMOLOG RBP6"/>
    <property type="match status" value="1"/>
</dbReference>
<dbReference type="InterPro" id="IPR035979">
    <property type="entry name" value="RBD_domain_sf"/>
</dbReference>
<dbReference type="Gene3D" id="3.30.70.330">
    <property type="match status" value="2"/>
</dbReference>
<keyword evidence="1" id="KW-0677">Repeat</keyword>
<evidence type="ECO:0000256" key="2">
    <source>
        <dbReference type="ARBA" id="ARBA00022884"/>
    </source>
</evidence>
<dbReference type="Proteomes" id="UP000823674">
    <property type="component" value="Chromosome A01"/>
</dbReference>
<evidence type="ECO:0000256" key="1">
    <source>
        <dbReference type="ARBA" id="ARBA00022737"/>
    </source>
</evidence>
<dbReference type="PANTHER" id="PTHR48032:SF12">
    <property type="entry name" value="RRM DOMAIN-CONTAINING PROTEIN"/>
    <property type="match status" value="1"/>
</dbReference>
<reference evidence="5 6" key="1">
    <citation type="submission" date="2021-03" db="EMBL/GenBank/DDBJ databases">
        <authorList>
            <person name="King G.J."/>
            <person name="Bancroft I."/>
            <person name="Baten A."/>
            <person name="Bloomfield J."/>
            <person name="Borpatragohain P."/>
            <person name="He Z."/>
            <person name="Irish N."/>
            <person name="Irwin J."/>
            <person name="Liu K."/>
            <person name="Mauleon R.P."/>
            <person name="Moore J."/>
            <person name="Morris R."/>
            <person name="Ostergaard L."/>
            <person name="Wang B."/>
            <person name="Wells R."/>
        </authorList>
    </citation>
    <scope>NUCLEOTIDE SEQUENCE [LARGE SCALE GENOMIC DNA]</scope>
    <source>
        <strain evidence="5">R-o-18</strain>
        <tissue evidence="5">Leaf</tissue>
    </source>
</reference>
<dbReference type="PROSITE" id="PS50102">
    <property type="entry name" value="RRM"/>
    <property type="match status" value="1"/>
</dbReference>
<comment type="caution">
    <text evidence="5">The sequence shown here is derived from an EMBL/GenBank/DDBJ whole genome shotgun (WGS) entry which is preliminary data.</text>
</comment>
<dbReference type="InterPro" id="IPR012677">
    <property type="entry name" value="Nucleotide-bd_a/b_plait_sf"/>
</dbReference>
<keyword evidence="2 3" id="KW-0694">RNA-binding</keyword>
<sequence>MSKFGDFEDCIVMKDRSTGRSRGFGYVTFASSQDASSIGITVMSALILEVKVATPKEEMRHPAKKATRIFVERYGEITDLYMPKDPKRSGHRGFGFATFAENGVADVYPGDLMKSVDKSWDMECRAQDNQDQTGGTGHTNNAHLTNIIIELLALSVVLKLHLSDRFIESSMINLFVMFLSLWE</sequence>
<protein>
    <recommendedName>
        <fullName evidence="4">RRM domain-containing protein</fullName>
    </recommendedName>
</protein>
<name>A0ABQ7NNZ0_BRACM</name>
<accession>A0ABQ7NNZ0</accession>
<evidence type="ECO:0000313" key="5">
    <source>
        <dbReference type="EMBL" id="KAG5412598.1"/>
    </source>
</evidence>
<dbReference type="Pfam" id="PF00076">
    <property type="entry name" value="RRM_1"/>
    <property type="match status" value="1"/>
</dbReference>
<dbReference type="InterPro" id="IPR000504">
    <property type="entry name" value="RRM_dom"/>
</dbReference>